<dbReference type="Gramene" id="OE9A061050T1">
    <property type="protein sequence ID" value="OE9A061050C1"/>
    <property type="gene ID" value="OE9A061050"/>
</dbReference>
<evidence type="ECO:0000313" key="5">
    <source>
        <dbReference type="EMBL" id="CAA3011227.1"/>
    </source>
</evidence>
<evidence type="ECO:0000256" key="3">
    <source>
        <dbReference type="ARBA" id="ARBA00022679"/>
    </source>
</evidence>
<dbReference type="SUPFAM" id="SSF53756">
    <property type="entry name" value="UDP-Glycosyltransferase/glycogen phosphorylase"/>
    <property type="match status" value="1"/>
</dbReference>
<dbReference type="EMBL" id="CACTIH010007362">
    <property type="protein sequence ID" value="CAA3011227.1"/>
    <property type="molecule type" value="Genomic_DNA"/>
</dbReference>
<dbReference type="OrthoDB" id="5835829at2759"/>
<evidence type="ECO:0000256" key="4">
    <source>
        <dbReference type="RuleBase" id="RU003718"/>
    </source>
</evidence>
<evidence type="ECO:0000256" key="2">
    <source>
        <dbReference type="ARBA" id="ARBA00022676"/>
    </source>
</evidence>
<dbReference type="Pfam" id="PF00201">
    <property type="entry name" value="UDPGT"/>
    <property type="match status" value="1"/>
</dbReference>
<protein>
    <submittedName>
        <fullName evidence="5">Zeatin O-glucosyltransferase-like</fullName>
    </submittedName>
</protein>
<dbReference type="CDD" id="cd03784">
    <property type="entry name" value="GT1_Gtf-like"/>
    <property type="match status" value="1"/>
</dbReference>
<dbReference type="PANTHER" id="PTHR48044:SF22">
    <property type="entry name" value="GLYCOSYLTRANSFERASE"/>
    <property type="match status" value="1"/>
</dbReference>
<dbReference type="PANTHER" id="PTHR48044">
    <property type="entry name" value="GLYCOSYLTRANSFERASE"/>
    <property type="match status" value="1"/>
</dbReference>
<dbReference type="InterPro" id="IPR002213">
    <property type="entry name" value="UDP_glucos_trans"/>
</dbReference>
<keyword evidence="6" id="KW-1185">Reference proteome</keyword>
<evidence type="ECO:0000256" key="1">
    <source>
        <dbReference type="ARBA" id="ARBA00009995"/>
    </source>
</evidence>
<accession>A0A8S0TYU2</accession>
<keyword evidence="3 4" id="KW-0808">Transferase</keyword>
<gene>
    <name evidence="5" type="ORF">OLEA9_A061050</name>
</gene>
<dbReference type="AlphaFoldDB" id="A0A8S0TYU2"/>
<dbReference type="GO" id="GO:0016138">
    <property type="term" value="P:glycoside biosynthetic process"/>
    <property type="evidence" value="ECO:0007669"/>
    <property type="project" value="UniProtKB-ARBA"/>
</dbReference>
<keyword evidence="2 4" id="KW-0328">Glycosyltransferase</keyword>
<name>A0A8S0TYU2_OLEEU</name>
<dbReference type="InterPro" id="IPR035595">
    <property type="entry name" value="UDP_glycos_trans_CS"/>
</dbReference>
<reference evidence="5 6" key="1">
    <citation type="submission" date="2019-12" db="EMBL/GenBank/DDBJ databases">
        <authorList>
            <person name="Alioto T."/>
            <person name="Alioto T."/>
            <person name="Gomez Garrido J."/>
        </authorList>
    </citation>
    <scope>NUCLEOTIDE SEQUENCE [LARGE SCALE GENOMIC DNA]</scope>
</reference>
<comment type="similarity">
    <text evidence="1 4">Belongs to the UDP-glycosyltransferase family.</text>
</comment>
<evidence type="ECO:0000313" key="6">
    <source>
        <dbReference type="Proteomes" id="UP000594638"/>
    </source>
</evidence>
<dbReference type="PROSITE" id="PS00375">
    <property type="entry name" value="UDPGT"/>
    <property type="match status" value="1"/>
</dbReference>
<dbReference type="FunFam" id="3.40.50.2000:FF:000060">
    <property type="entry name" value="Glycosyltransferase"/>
    <property type="match status" value="1"/>
</dbReference>
<comment type="caution">
    <text evidence="5">The sequence shown here is derived from an EMBL/GenBank/DDBJ whole genome shotgun (WGS) entry which is preliminary data.</text>
</comment>
<dbReference type="GO" id="GO:0008194">
    <property type="term" value="F:UDP-glycosyltransferase activity"/>
    <property type="evidence" value="ECO:0007669"/>
    <property type="project" value="InterPro"/>
</dbReference>
<sequence length="219" mass="24499">MQASYLWQGIGIIPNRTTEGDALLKELYVDLLAREEIVGSLKAWAAGQIPHFKLYSNSQHKSLEWLDKQGPKSVIYISIGMTVSMSDEDIKELAKSEQKFGWVLRDTDKEDVFDGEVRRAELPEGFEGRTQGEGMMVRDWAPQPEILAHPSTGGFMSHGGWNSCIESITVGEPIAARPTHSDQPRNAVLVTDVLRIGVLVRDWTQHEELVKAVMIENVV</sequence>
<dbReference type="Proteomes" id="UP000594638">
    <property type="component" value="Unassembled WGS sequence"/>
</dbReference>
<proteinExistence type="inferred from homology"/>
<organism evidence="5 6">
    <name type="scientific">Olea europaea subsp. europaea</name>
    <dbReference type="NCBI Taxonomy" id="158383"/>
    <lineage>
        <taxon>Eukaryota</taxon>
        <taxon>Viridiplantae</taxon>
        <taxon>Streptophyta</taxon>
        <taxon>Embryophyta</taxon>
        <taxon>Tracheophyta</taxon>
        <taxon>Spermatophyta</taxon>
        <taxon>Magnoliopsida</taxon>
        <taxon>eudicotyledons</taxon>
        <taxon>Gunneridae</taxon>
        <taxon>Pentapetalae</taxon>
        <taxon>asterids</taxon>
        <taxon>lamiids</taxon>
        <taxon>Lamiales</taxon>
        <taxon>Oleaceae</taxon>
        <taxon>Oleeae</taxon>
        <taxon>Olea</taxon>
    </lineage>
</organism>
<dbReference type="Gene3D" id="3.40.50.2000">
    <property type="entry name" value="Glycogen Phosphorylase B"/>
    <property type="match status" value="2"/>
</dbReference>